<keyword evidence="2" id="KW-0732">Signal</keyword>
<reference evidence="3 4" key="1">
    <citation type="submission" date="2016-01" db="EMBL/GenBank/DDBJ databases">
        <authorList>
            <person name="Peeters C."/>
        </authorList>
    </citation>
    <scope>NUCLEOTIDE SEQUENCE [LARGE SCALE GENOMIC DNA]</scope>
    <source>
        <strain evidence="3">LMG 29315</strain>
    </source>
</reference>
<organism evidence="3 4">
    <name type="scientific">Caballeronia concitans</name>
    <dbReference type="NCBI Taxonomy" id="1777133"/>
    <lineage>
        <taxon>Bacteria</taxon>
        <taxon>Pseudomonadati</taxon>
        <taxon>Pseudomonadota</taxon>
        <taxon>Betaproteobacteria</taxon>
        <taxon>Burkholderiales</taxon>
        <taxon>Burkholderiaceae</taxon>
        <taxon>Caballeronia</taxon>
    </lineage>
</organism>
<dbReference type="RefSeq" id="WP_087127999.1">
    <property type="nucleotide sequence ID" value="NZ_FCNV02000002.1"/>
</dbReference>
<accession>A0A658QUI3</accession>
<feature type="compositionally biased region" description="Gly residues" evidence="1">
    <location>
        <begin position="28"/>
        <end position="45"/>
    </location>
</feature>
<evidence type="ECO:0000313" key="4">
    <source>
        <dbReference type="Proteomes" id="UP000198263"/>
    </source>
</evidence>
<evidence type="ECO:0000313" key="3">
    <source>
        <dbReference type="EMBL" id="SAL22943.1"/>
    </source>
</evidence>
<dbReference type="EMBL" id="FCNV02000002">
    <property type="protein sequence ID" value="SAL22943.1"/>
    <property type="molecule type" value="Genomic_DNA"/>
</dbReference>
<feature type="compositionally biased region" description="Low complexity" evidence="1">
    <location>
        <begin position="46"/>
        <end position="58"/>
    </location>
</feature>
<evidence type="ECO:0000256" key="2">
    <source>
        <dbReference type="SAM" id="SignalP"/>
    </source>
</evidence>
<name>A0A658QUI3_9BURK</name>
<sequence>MKANTIKLILSSALLALASTVHAAGGGLGCGGGGCPGGGSGGQGAGLPSSGSAAAASSTEGPRIHASPNAEPGGAVTDGGQGSGMSRDTGGTGMPGAKPGKPSPATRNNARGAQGL</sequence>
<feature type="chain" id="PRO_5024913202" description="Lipoprotein" evidence="2">
    <location>
        <begin position="24"/>
        <end position="116"/>
    </location>
</feature>
<feature type="compositionally biased region" description="Polar residues" evidence="1">
    <location>
        <begin position="105"/>
        <end position="116"/>
    </location>
</feature>
<feature type="signal peptide" evidence="2">
    <location>
        <begin position="1"/>
        <end position="23"/>
    </location>
</feature>
<proteinExistence type="predicted"/>
<feature type="region of interest" description="Disordered" evidence="1">
    <location>
        <begin position="28"/>
        <end position="116"/>
    </location>
</feature>
<evidence type="ECO:0000256" key="1">
    <source>
        <dbReference type="SAM" id="MobiDB-lite"/>
    </source>
</evidence>
<evidence type="ECO:0008006" key="5">
    <source>
        <dbReference type="Google" id="ProtNLM"/>
    </source>
</evidence>
<dbReference type="AlphaFoldDB" id="A0A658QUI3"/>
<dbReference type="PROSITE" id="PS51257">
    <property type="entry name" value="PROKAR_LIPOPROTEIN"/>
    <property type="match status" value="1"/>
</dbReference>
<keyword evidence="4" id="KW-1185">Reference proteome</keyword>
<comment type="caution">
    <text evidence="3">The sequence shown here is derived from an EMBL/GenBank/DDBJ whole genome shotgun (WGS) entry which is preliminary data.</text>
</comment>
<dbReference type="Proteomes" id="UP000198263">
    <property type="component" value="Unassembled WGS sequence"/>
</dbReference>
<gene>
    <name evidence="3" type="ORF">AWB72_01647</name>
</gene>
<protein>
    <recommendedName>
        <fullName evidence="5">Lipoprotein</fullName>
    </recommendedName>
</protein>